<evidence type="ECO:0000259" key="1">
    <source>
        <dbReference type="Pfam" id="PF13577"/>
    </source>
</evidence>
<gene>
    <name evidence="2" type="ORF">SDC9_145487</name>
</gene>
<proteinExistence type="predicted"/>
<dbReference type="InterPro" id="IPR037401">
    <property type="entry name" value="SnoaL-like"/>
</dbReference>
<feature type="domain" description="SnoaL-like" evidence="1">
    <location>
        <begin position="29"/>
        <end position="130"/>
    </location>
</feature>
<dbReference type="AlphaFoldDB" id="A0A645ECC0"/>
<dbReference type="EMBL" id="VSSQ01044475">
    <property type="protein sequence ID" value="MPM98302.1"/>
    <property type="molecule type" value="Genomic_DNA"/>
</dbReference>
<evidence type="ECO:0000313" key="2">
    <source>
        <dbReference type="EMBL" id="MPM98302.1"/>
    </source>
</evidence>
<organism evidence="2">
    <name type="scientific">bioreactor metagenome</name>
    <dbReference type="NCBI Taxonomy" id="1076179"/>
    <lineage>
        <taxon>unclassified sequences</taxon>
        <taxon>metagenomes</taxon>
        <taxon>ecological metagenomes</taxon>
    </lineage>
</organism>
<dbReference type="InterPro" id="IPR032710">
    <property type="entry name" value="NTF2-like_dom_sf"/>
</dbReference>
<name>A0A645ECC0_9ZZZZ</name>
<comment type="caution">
    <text evidence="2">The sequence shown here is derived from an EMBL/GenBank/DDBJ whole genome shotgun (WGS) entry which is preliminary data.</text>
</comment>
<reference evidence="2" key="1">
    <citation type="submission" date="2019-08" db="EMBL/GenBank/DDBJ databases">
        <authorList>
            <person name="Kucharzyk K."/>
            <person name="Murdoch R.W."/>
            <person name="Higgins S."/>
            <person name="Loffler F."/>
        </authorList>
    </citation>
    <scope>NUCLEOTIDE SEQUENCE</scope>
</reference>
<dbReference type="Pfam" id="PF13577">
    <property type="entry name" value="SnoaL_4"/>
    <property type="match status" value="1"/>
</dbReference>
<dbReference type="Gene3D" id="3.10.450.50">
    <property type="match status" value="1"/>
</dbReference>
<protein>
    <recommendedName>
        <fullName evidence="1">SnoaL-like domain-containing protein</fullName>
    </recommendedName>
</protein>
<sequence>MFKRLYDVDDRLQKDLFLVKELVTFERFCRDQSLWTEMKKCFHPESAVCISWYKGSGQGFIEASEKMKSFAPHKINHMVVRCNGDRAVAECITSIQMRQKLQGQWYDLTSYARLHYRLVRERGCWLILSLTGIYEKDTVEPAYCIGTPQPLDFDPEGYRPSYAALCYFFEKSGMAFYDDLPGIDRPEMVNALYESSGKWLSEA</sequence>
<accession>A0A645ECC0</accession>
<dbReference type="SUPFAM" id="SSF54427">
    <property type="entry name" value="NTF2-like"/>
    <property type="match status" value="1"/>
</dbReference>